<dbReference type="Proteomes" id="UP000001072">
    <property type="component" value="Unassembled WGS sequence"/>
</dbReference>
<gene>
    <name evidence="1" type="ORF">MELLADRAFT_92874</name>
</gene>
<dbReference type="RefSeq" id="XP_007415823.1">
    <property type="nucleotide sequence ID" value="XM_007415761.1"/>
</dbReference>
<dbReference type="InParanoid" id="F4S333"/>
<reference evidence="2" key="1">
    <citation type="journal article" date="2011" name="Proc. Natl. Acad. Sci. U.S.A.">
        <title>Obligate biotrophy features unraveled by the genomic analysis of rust fungi.</title>
        <authorList>
            <person name="Duplessis S."/>
            <person name="Cuomo C.A."/>
            <person name="Lin Y.-C."/>
            <person name="Aerts A."/>
            <person name="Tisserant E."/>
            <person name="Veneault-Fourrey C."/>
            <person name="Joly D.L."/>
            <person name="Hacquard S."/>
            <person name="Amselem J."/>
            <person name="Cantarel B.L."/>
            <person name="Chiu R."/>
            <person name="Coutinho P.M."/>
            <person name="Feau N."/>
            <person name="Field M."/>
            <person name="Frey P."/>
            <person name="Gelhaye E."/>
            <person name="Goldberg J."/>
            <person name="Grabherr M.G."/>
            <person name="Kodira C.D."/>
            <person name="Kohler A."/>
            <person name="Kuees U."/>
            <person name="Lindquist E.A."/>
            <person name="Lucas S.M."/>
            <person name="Mago R."/>
            <person name="Mauceli E."/>
            <person name="Morin E."/>
            <person name="Murat C."/>
            <person name="Pangilinan J.L."/>
            <person name="Park R."/>
            <person name="Pearson M."/>
            <person name="Quesneville H."/>
            <person name="Rouhier N."/>
            <person name="Sakthikumar S."/>
            <person name="Salamov A.A."/>
            <person name="Schmutz J."/>
            <person name="Selles B."/>
            <person name="Shapiro H."/>
            <person name="Tanguay P."/>
            <person name="Tuskan G.A."/>
            <person name="Henrissat B."/>
            <person name="Van de Peer Y."/>
            <person name="Rouze P."/>
            <person name="Ellis J.G."/>
            <person name="Dodds P.N."/>
            <person name="Schein J.E."/>
            <person name="Zhong S."/>
            <person name="Hamelin R.C."/>
            <person name="Grigoriev I.V."/>
            <person name="Szabo L.J."/>
            <person name="Martin F."/>
        </authorList>
    </citation>
    <scope>NUCLEOTIDE SEQUENCE [LARGE SCALE GENOMIC DNA]</scope>
    <source>
        <strain evidence="2">98AG31 / pathotype 3-4-7</strain>
    </source>
</reference>
<dbReference type="HOGENOM" id="CLU_2979604_0_0_1"/>
<name>F4S333_MELLP</name>
<dbReference type="GeneID" id="18936401"/>
<dbReference type="AlphaFoldDB" id="F4S333"/>
<dbReference type="VEuPathDB" id="FungiDB:MELLADRAFT_92874"/>
<dbReference type="KEGG" id="mlr:MELLADRAFT_92874"/>
<accession>F4S333</accession>
<organism evidence="2">
    <name type="scientific">Melampsora larici-populina (strain 98AG31 / pathotype 3-4-7)</name>
    <name type="common">Poplar leaf rust fungus</name>
    <dbReference type="NCBI Taxonomy" id="747676"/>
    <lineage>
        <taxon>Eukaryota</taxon>
        <taxon>Fungi</taxon>
        <taxon>Dikarya</taxon>
        <taxon>Basidiomycota</taxon>
        <taxon>Pucciniomycotina</taxon>
        <taxon>Pucciniomycetes</taxon>
        <taxon>Pucciniales</taxon>
        <taxon>Melampsoraceae</taxon>
        <taxon>Melampsora</taxon>
    </lineage>
</organism>
<evidence type="ECO:0000313" key="2">
    <source>
        <dbReference type="Proteomes" id="UP000001072"/>
    </source>
</evidence>
<protein>
    <submittedName>
        <fullName evidence="1">Uncharacterized protein</fullName>
    </submittedName>
</protein>
<dbReference type="EMBL" id="GL883142">
    <property type="protein sequence ID" value="EGG00975.1"/>
    <property type="molecule type" value="Genomic_DNA"/>
</dbReference>
<proteinExistence type="predicted"/>
<sequence length="58" mass="6714">MSRSIQSRRLEFQTNQETSQLEPTLLIPSNLKYSTQILRALAIRPDNLAEFDSKVHNL</sequence>
<keyword evidence="2" id="KW-1185">Reference proteome</keyword>
<evidence type="ECO:0000313" key="1">
    <source>
        <dbReference type="EMBL" id="EGG00975.1"/>
    </source>
</evidence>